<comment type="caution">
    <text evidence="1">The sequence shown here is derived from an EMBL/GenBank/DDBJ whole genome shotgun (WGS) entry which is preliminary data.</text>
</comment>
<evidence type="ECO:0000313" key="2">
    <source>
        <dbReference type="Proteomes" id="UP000265618"/>
    </source>
</evidence>
<reference evidence="1 2" key="1">
    <citation type="journal article" date="2018" name="PLoS ONE">
        <title>The draft genome of Kipferlia bialata reveals reductive genome evolution in fornicate parasites.</title>
        <authorList>
            <person name="Tanifuji G."/>
            <person name="Takabayashi S."/>
            <person name="Kume K."/>
            <person name="Takagi M."/>
            <person name="Nakayama T."/>
            <person name="Kamikawa R."/>
            <person name="Inagaki Y."/>
            <person name="Hashimoto T."/>
        </authorList>
    </citation>
    <scope>NUCLEOTIDE SEQUENCE [LARGE SCALE GENOMIC DNA]</scope>
    <source>
        <strain evidence="1">NY0173</strain>
    </source>
</reference>
<name>A0A391NMZ6_9EUKA</name>
<sequence>MPHIEYSYEDARLEQGEGMRVRHFTLSYPGEVYEGAEEYPIRTLLHLGSSACLLTFWHQEGDGEDEAIYDVNELLAGHNTPYTTMDRDHLSCCFCSSATVHNGTIARYGAYADYEDDVRDCVMHDTAEPVDSRWFSKKKYATQYIAGDGQIVHLPVSKPLPIMNHMSFPLTCGLGDYFVFVPMEEKADQLTGGRTVRNLRQTGVTLYDPETDEWLEDFRICPDLGRGGIFTMPLAFTVVDDTMHVFASDDSSY</sequence>
<keyword evidence="2" id="KW-1185">Reference proteome</keyword>
<organism evidence="1 2">
    <name type="scientific">Kipferlia bialata</name>
    <dbReference type="NCBI Taxonomy" id="797122"/>
    <lineage>
        <taxon>Eukaryota</taxon>
        <taxon>Metamonada</taxon>
        <taxon>Carpediemonas-like organisms</taxon>
        <taxon>Kipferlia</taxon>
    </lineage>
</organism>
<proteinExistence type="predicted"/>
<evidence type="ECO:0000313" key="1">
    <source>
        <dbReference type="EMBL" id="GCA63141.1"/>
    </source>
</evidence>
<gene>
    <name evidence="1" type="ORF">KIPB_008097</name>
</gene>
<dbReference type="EMBL" id="BDIP01002422">
    <property type="protein sequence ID" value="GCA63141.1"/>
    <property type="molecule type" value="Genomic_DNA"/>
</dbReference>
<accession>A0A391NMZ6</accession>
<dbReference type="Proteomes" id="UP000265618">
    <property type="component" value="Unassembled WGS sequence"/>
</dbReference>
<protein>
    <submittedName>
        <fullName evidence="1">Uncharacterized protein</fullName>
    </submittedName>
</protein>
<dbReference type="AlphaFoldDB" id="A0A391NMZ6"/>